<organism evidence="1 2">
    <name type="scientific">Cucumis melo var. makuwa</name>
    <name type="common">Oriental melon</name>
    <dbReference type="NCBI Taxonomy" id="1194695"/>
    <lineage>
        <taxon>Eukaryota</taxon>
        <taxon>Viridiplantae</taxon>
        <taxon>Streptophyta</taxon>
        <taxon>Embryophyta</taxon>
        <taxon>Tracheophyta</taxon>
        <taxon>Spermatophyta</taxon>
        <taxon>Magnoliopsida</taxon>
        <taxon>eudicotyledons</taxon>
        <taxon>Gunneridae</taxon>
        <taxon>Pentapetalae</taxon>
        <taxon>rosids</taxon>
        <taxon>fabids</taxon>
        <taxon>Cucurbitales</taxon>
        <taxon>Cucurbitaceae</taxon>
        <taxon>Benincaseae</taxon>
        <taxon>Cucumis</taxon>
    </lineage>
</organism>
<gene>
    <name evidence="1" type="ORF">E5676_scaffold110G00660</name>
</gene>
<proteinExistence type="predicted"/>
<protein>
    <submittedName>
        <fullName evidence="1">Flocculation protein FLO11-like</fullName>
    </submittedName>
</protein>
<evidence type="ECO:0000313" key="1">
    <source>
        <dbReference type="EMBL" id="TYJ95792.1"/>
    </source>
</evidence>
<sequence length="267" mass="29582">MFKLEEVVPCIEGRVSCSKVRFKTCCRVRRDISTSDVFAKFLAQESTSRVAFNFYDSQVPHIAPSKPFSIPHVDSYVYDVVSDSLEYVSALTNGISTPVGESGLASAFTPTEVPSTPIEGVSTLASTFVPPLVKPSRRPSFKGQKVISTKAASQVHFVSIDGVSFHSEDSIHEWKFVVHRVLLASALKFRKVHVQGCFWSCFGQDYNSELIRTFHLVFVCQMMGYFSRLPWPLKFFIYSPSSRAVSVSLTELLQSVGEGSSSQAPPS</sequence>
<dbReference type="AlphaFoldDB" id="A0A5D3B7G9"/>
<dbReference type="Proteomes" id="UP000321947">
    <property type="component" value="Unassembled WGS sequence"/>
</dbReference>
<evidence type="ECO:0000313" key="2">
    <source>
        <dbReference type="Proteomes" id="UP000321947"/>
    </source>
</evidence>
<dbReference type="EMBL" id="SSTD01020080">
    <property type="protein sequence ID" value="TYJ95792.1"/>
    <property type="molecule type" value="Genomic_DNA"/>
</dbReference>
<comment type="caution">
    <text evidence="1">The sequence shown here is derived from an EMBL/GenBank/DDBJ whole genome shotgun (WGS) entry which is preliminary data.</text>
</comment>
<name>A0A5D3B7G9_CUCMM</name>
<reference evidence="1 2" key="1">
    <citation type="submission" date="2019-08" db="EMBL/GenBank/DDBJ databases">
        <title>Draft genome sequences of two oriental melons (Cucumis melo L. var makuwa).</title>
        <authorList>
            <person name="Kwon S.-Y."/>
        </authorList>
    </citation>
    <scope>NUCLEOTIDE SEQUENCE [LARGE SCALE GENOMIC DNA]</scope>
    <source>
        <strain evidence="2">cv. Chang Bougi</strain>
        <tissue evidence="1">Leaf</tissue>
    </source>
</reference>
<accession>A0A5D3B7G9</accession>